<dbReference type="SUPFAM" id="SSF55120">
    <property type="entry name" value="Pseudouridine synthase"/>
    <property type="match status" value="1"/>
</dbReference>
<dbReference type="InterPro" id="IPR018496">
    <property type="entry name" value="PsdUridine_synth_RsuA/RluB_CS"/>
</dbReference>
<dbReference type="InterPro" id="IPR036986">
    <property type="entry name" value="S4_RNA-bd_sf"/>
</dbReference>
<dbReference type="InterPro" id="IPR002942">
    <property type="entry name" value="S4_RNA-bd"/>
</dbReference>
<proteinExistence type="inferred from homology"/>
<dbReference type="Gene3D" id="3.10.290.10">
    <property type="entry name" value="RNA-binding S4 domain"/>
    <property type="match status" value="1"/>
</dbReference>
<keyword evidence="3 5" id="KW-0413">Isomerase</keyword>
<dbReference type="RefSeq" id="WP_204905526.1">
    <property type="nucleotide sequence ID" value="NZ_JACJKS010000002.1"/>
</dbReference>
<dbReference type="Proteomes" id="UP000705508">
    <property type="component" value="Unassembled WGS sequence"/>
</dbReference>
<dbReference type="SMART" id="SM00363">
    <property type="entry name" value="S4"/>
    <property type="match status" value="1"/>
</dbReference>
<reference evidence="7" key="2">
    <citation type="journal article" date="2021" name="Sci. Rep.">
        <title>The distribution of antibiotic resistance genes in chicken gut microbiota commensals.</title>
        <authorList>
            <person name="Juricova H."/>
            <person name="Matiasovicova J."/>
            <person name="Kubasova T."/>
            <person name="Cejkova D."/>
            <person name="Rychlik I."/>
        </authorList>
    </citation>
    <scope>NUCLEOTIDE SEQUENCE</scope>
    <source>
        <strain evidence="7">An582</strain>
    </source>
</reference>
<reference evidence="7" key="1">
    <citation type="submission" date="2020-08" db="EMBL/GenBank/DDBJ databases">
        <authorList>
            <person name="Cejkova D."/>
            <person name="Kubasova T."/>
            <person name="Jahodarova E."/>
            <person name="Rychlik I."/>
        </authorList>
    </citation>
    <scope>NUCLEOTIDE SEQUENCE</scope>
    <source>
        <strain evidence="7">An582</strain>
    </source>
</reference>
<dbReference type="GO" id="GO:0003723">
    <property type="term" value="F:RNA binding"/>
    <property type="evidence" value="ECO:0007669"/>
    <property type="project" value="UniProtKB-KW"/>
</dbReference>
<evidence type="ECO:0000256" key="2">
    <source>
        <dbReference type="ARBA" id="ARBA00022884"/>
    </source>
</evidence>
<dbReference type="Gene3D" id="3.30.70.580">
    <property type="entry name" value="Pseudouridine synthase I, catalytic domain, N-terminal subdomain"/>
    <property type="match status" value="1"/>
</dbReference>
<dbReference type="InterPro" id="IPR006145">
    <property type="entry name" value="PsdUridine_synth_RsuA/RluA"/>
</dbReference>
<keyword evidence="2 4" id="KW-0694">RNA-binding</keyword>
<dbReference type="PROSITE" id="PS50889">
    <property type="entry name" value="S4"/>
    <property type="match status" value="1"/>
</dbReference>
<dbReference type="EMBL" id="JACJKS010000002">
    <property type="protein sequence ID" value="MBM6947479.1"/>
    <property type="molecule type" value="Genomic_DNA"/>
</dbReference>
<dbReference type="SUPFAM" id="SSF55174">
    <property type="entry name" value="Alpha-L RNA-binding motif"/>
    <property type="match status" value="1"/>
</dbReference>
<sequence length="243" mass="27633">MMRLDKYLADMGKGTRQEVKKYIRKGLVTVDGVAVCSPEYKVEPGMEILLDGAPVAYAAQEYYMLYKPAGVVSATEDKRETTVLDLIRDKKRKDLFPVGRLDKDTEGLLLITNDGELAHRLLSPKRHVDKVYYARVDGLVTEATKQAFLEGVNIGSREEPLRTMPARLEILRTGQEGGRPVSHVRLTIREGKFHQVKRMFRSQGMEVLYLKREVMGPLALDESLQPGAYRPLTEEEIKRLKEQ</sequence>
<dbReference type="InterPro" id="IPR000748">
    <property type="entry name" value="PsdUridine_synth_RsuA/RluB/E/F"/>
</dbReference>
<dbReference type="Pfam" id="PF01479">
    <property type="entry name" value="S4"/>
    <property type="match status" value="1"/>
</dbReference>
<dbReference type="InterPro" id="IPR050343">
    <property type="entry name" value="RsuA_PseudoU_synthase"/>
</dbReference>
<evidence type="ECO:0000256" key="4">
    <source>
        <dbReference type="PROSITE-ProRule" id="PRU00182"/>
    </source>
</evidence>
<dbReference type="PANTHER" id="PTHR47683">
    <property type="entry name" value="PSEUDOURIDINE SYNTHASE FAMILY PROTEIN-RELATED"/>
    <property type="match status" value="1"/>
</dbReference>
<evidence type="ECO:0000313" key="8">
    <source>
        <dbReference type="Proteomes" id="UP000705508"/>
    </source>
</evidence>
<dbReference type="CDD" id="cd00165">
    <property type="entry name" value="S4"/>
    <property type="match status" value="1"/>
</dbReference>
<gene>
    <name evidence="7" type="ORF">H6A20_02210</name>
</gene>
<dbReference type="InterPro" id="IPR042092">
    <property type="entry name" value="PsdUridine_s_RsuA/RluB/E/F_cat"/>
</dbReference>
<protein>
    <recommendedName>
        <fullName evidence="5">Pseudouridine synthase</fullName>
        <ecNumber evidence="5">5.4.99.-</ecNumber>
    </recommendedName>
</protein>
<dbReference type="InterPro" id="IPR020103">
    <property type="entry name" value="PsdUridine_synth_cat_dom_sf"/>
</dbReference>
<dbReference type="AlphaFoldDB" id="A0A938XB48"/>
<comment type="similarity">
    <text evidence="1 5">Belongs to the pseudouridine synthase RsuA family.</text>
</comment>
<dbReference type="GO" id="GO:0120159">
    <property type="term" value="F:rRNA pseudouridine synthase activity"/>
    <property type="evidence" value="ECO:0007669"/>
    <property type="project" value="UniProtKB-ARBA"/>
</dbReference>
<organism evidence="7 8">
    <name type="scientific">Mordavella massiliensis</name>
    <dbReference type="NCBI Taxonomy" id="1871024"/>
    <lineage>
        <taxon>Bacteria</taxon>
        <taxon>Bacillati</taxon>
        <taxon>Bacillota</taxon>
        <taxon>Clostridia</taxon>
        <taxon>Eubacteriales</taxon>
        <taxon>Clostridiaceae</taxon>
        <taxon>Mordavella</taxon>
    </lineage>
</organism>
<evidence type="ECO:0000313" key="7">
    <source>
        <dbReference type="EMBL" id="MBM6947479.1"/>
    </source>
</evidence>
<dbReference type="InterPro" id="IPR020094">
    <property type="entry name" value="TruA/RsuA/RluB/E/F_N"/>
</dbReference>
<evidence type="ECO:0000256" key="3">
    <source>
        <dbReference type="ARBA" id="ARBA00023235"/>
    </source>
</evidence>
<dbReference type="GO" id="GO:0000455">
    <property type="term" value="P:enzyme-directed rRNA pseudouridine synthesis"/>
    <property type="evidence" value="ECO:0007669"/>
    <property type="project" value="UniProtKB-ARBA"/>
</dbReference>
<name>A0A938XB48_9CLOT</name>
<dbReference type="Gene3D" id="3.30.70.1560">
    <property type="entry name" value="Alpha-L RNA-binding motif"/>
    <property type="match status" value="1"/>
</dbReference>
<dbReference type="GO" id="GO:0005829">
    <property type="term" value="C:cytosol"/>
    <property type="evidence" value="ECO:0007669"/>
    <property type="project" value="UniProtKB-ARBA"/>
</dbReference>
<dbReference type="Pfam" id="PF00849">
    <property type="entry name" value="PseudoU_synth_2"/>
    <property type="match status" value="1"/>
</dbReference>
<feature type="domain" description="RNA-binding S4" evidence="6">
    <location>
        <begin position="2"/>
        <end position="61"/>
    </location>
</feature>
<dbReference type="EC" id="5.4.99.-" evidence="5"/>
<evidence type="ECO:0000256" key="1">
    <source>
        <dbReference type="ARBA" id="ARBA00008348"/>
    </source>
</evidence>
<evidence type="ECO:0000259" key="6">
    <source>
        <dbReference type="SMART" id="SM00363"/>
    </source>
</evidence>
<dbReference type="PROSITE" id="PS01149">
    <property type="entry name" value="PSI_RSU"/>
    <property type="match status" value="1"/>
</dbReference>
<evidence type="ECO:0000256" key="5">
    <source>
        <dbReference type="RuleBase" id="RU003887"/>
    </source>
</evidence>
<dbReference type="PANTHER" id="PTHR47683:SF4">
    <property type="entry name" value="PSEUDOURIDINE SYNTHASE"/>
    <property type="match status" value="1"/>
</dbReference>
<accession>A0A938XB48</accession>
<dbReference type="FunFam" id="3.30.70.1560:FF:000001">
    <property type="entry name" value="Pseudouridine synthase"/>
    <property type="match status" value="1"/>
</dbReference>
<dbReference type="CDD" id="cd02553">
    <property type="entry name" value="PseudoU_synth_RsuA"/>
    <property type="match status" value="1"/>
</dbReference>
<dbReference type="NCBIfam" id="TIGR00093">
    <property type="entry name" value="pseudouridine synthase"/>
    <property type="match status" value="1"/>
</dbReference>
<comment type="caution">
    <text evidence="7">The sequence shown here is derived from an EMBL/GenBank/DDBJ whole genome shotgun (WGS) entry which is preliminary data.</text>
</comment>